<feature type="region of interest" description="Disordered" evidence="4">
    <location>
        <begin position="170"/>
        <end position="204"/>
    </location>
</feature>
<evidence type="ECO:0000256" key="4">
    <source>
        <dbReference type="SAM" id="MobiDB-lite"/>
    </source>
</evidence>
<dbReference type="Proteomes" id="UP000673691">
    <property type="component" value="Unassembled WGS sequence"/>
</dbReference>
<dbReference type="EMBL" id="JAEFCI010012751">
    <property type="protein sequence ID" value="KAG5455812.1"/>
    <property type="molecule type" value="Genomic_DNA"/>
</dbReference>
<keyword evidence="3" id="KW-0804">Transcription</keyword>
<feature type="region of interest" description="Disordered" evidence="4">
    <location>
        <begin position="60"/>
        <end position="102"/>
    </location>
</feature>
<dbReference type="Pfam" id="PF04153">
    <property type="entry name" value="NOT2_3_5_C"/>
    <property type="match status" value="1"/>
</dbReference>
<evidence type="ECO:0000256" key="2">
    <source>
        <dbReference type="ARBA" id="ARBA00023015"/>
    </source>
</evidence>
<dbReference type="InterPro" id="IPR007282">
    <property type="entry name" value="NOT2/3/5_C"/>
</dbReference>
<keyword evidence="7" id="KW-1185">Reference proteome</keyword>
<dbReference type="GO" id="GO:0030015">
    <property type="term" value="C:CCR4-NOT core complex"/>
    <property type="evidence" value="ECO:0007669"/>
    <property type="project" value="InterPro"/>
</dbReference>
<evidence type="ECO:0000313" key="6">
    <source>
        <dbReference type="EMBL" id="KAG5455812.1"/>
    </source>
</evidence>
<evidence type="ECO:0000256" key="3">
    <source>
        <dbReference type="ARBA" id="ARBA00023163"/>
    </source>
</evidence>
<dbReference type="Gene3D" id="2.30.30.1020">
    <property type="entry name" value="CCR4-NOT complex subunit 2/3/5, C-terminal domain"/>
    <property type="match status" value="1"/>
</dbReference>
<dbReference type="OrthoDB" id="25391at2759"/>
<evidence type="ECO:0000259" key="5">
    <source>
        <dbReference type="Pfam" id="PF04153"/>
    </source>
</evidence>
<reference evidence="6 7" key="1">
    <citation type="journal article" name="Sci. Rep.">
        <title>Genome-scale phylogenetic analyses confirm Olpidium as the closest living zoosporic fungus to the non-flagellated, terrestrial fungi.</title>
        <authorList>
            <person name="Chang Y."/>
            <person name="Rochon D."/>
            <person name="Sekimoto S."/>
            <person name="Wang Y."/>
            <person name="Chovatia M."/>
            <person name="Sandor L."/>
            <person name="Salamov A."/>
            <person name="Grigoriev I.V."/>
            <person name="Stajich J.E."/>
            <person name="Spatafora J.W."/>
        </authorList>
    </citation>
    <scope>NUCLEOTIDE SEQUENCE [LARGE SCALE GENOMIC DNA]</scope>
    <source>
        <strain evidence="6">S191</strain>
    </source>
</reference>
<proteinExistence type="inferred from homology"/>
<keyword evidence="2" id="KW-0805">Transcription regulation</keyword>
<dbReference type="InterPro" id="IPR038635">
    <property type="entry name" value="CCR4-NOT_su2/3/5_C_sf"/>
</dbReference>
<dbReference type="PANTHER" id="PTHR23326">
    <property type="entry name" value="CCR4 NOT-RELATED"/>
    <property type="match status" value="1"/>
</dbReference>
<protein>
    <recommendedName>
        <fullName evidence="5">NOT2/NOT3/NOT5 C-terminal domain-containing protein</fullName>
    </recommendedName>
</protein>
<dbReference type="GO" id="GO:0000289">
    <property type="term" value="P:nuclear-transcribed mRNA poly(A) tail shortening"/>
    <property type="evidence" value="ECO:0007669"/>
    <property type="project" value="UniProtKB-ARBA"/>
</dbReference>
<feature type="compositionally biased region" description="Low complexity" evidence="4">
    <location>
        <begin position="170"/>
        <end position="183"/>
    </location>
</feature>
<comment type="similarity">
    <text evidence="1">Belongs to the CNOT2/3/5 family.</text>
</comment>
<comment type="caution">
    <text evidence="6">The sequence shown here is derived from an EMBL/GenBank/DDBJ whole genome shotgun (WGS) entry which is preliminary data.</text>
</comment>
<evidence type="ECO:0000313" key="7">
    <source>
        <dbReference type="Proteomes" id="UP000673691"/>
    </source>
</evidence>
<feature type="domain" description="NOT2/NOT3/NOT5 C-terminal" evidence="5">
    <location>
        <begin position="401"/>
        <end position="466"/>
    </location>
</feature>
<gene>
    <name evidence="6" type="ORF">BJ554DRAFT_4636</name>
</gene>
<name>A0A8H8DFC1_9FUNG</name>
<organism evidence="6 7">
    <name type="scientific">Olpidium bornovanus</name>
    <dbReference type="NCBI Taxonomy" id="278681"/>
    <lineage>
        <taxon>Eukaryota</taxon>
        <taxon>Fungi</taxon>
        <taxon>Fungi incertae sedis</taxon>
        <taxon>Olpidiomycota</taxon>
        <taxon>Olpidiomycotina</taxon>
        <taxon>Olpidiomycetes</taxon>
        <taxon>Olpidiales</taxon>
        <taxon>Olpidiaceae</taxon>
        <taxon>Olpidium</taxon>
    </lineage>
</organism>
<dbReference type="GO" id="GO:0006355">
    <property type="term" value="P:regulation of DNA-templated transcription"/>
    <property type="evidence" value="ECO:0007669"/>
    <property type="project" value="InterPro"/>
</dbReference>
<evidence type="ECO:0000256" key="1">
    <source>
        <dbReference type="ARBA" id="ARBA00007682"/>
    </source>
</evidence>
<dbReference type="InterPro" id="IPR040168">
    <property type="entry name" value="Not2/3/5"/>
</dbReference>
<accession>A0A8H8DFC1</accession>
<sequence length="466" mass="49254">MANVRNVSGNFGRPGNLPFAQNAPAFRSHVRLTLSPPFSSLLAGAKWGFNAAGASQQQMLSHVPGRQSHAHPVGYSPFQQHHHQQHLGAGGAATGGPSSQLNAGEVLDLSEFPALGATSSSAASNAGGGGGTFGGGSVASLFASGKQHQHQQVHQHQKEEFSMEDFPALPGAAAAAGPSNAAAAPPPGHQNPGAEDAGAGSQTRRPCKLFRPQRAGVCVSPPLTPPRPRRFFFPAPPVQRYRITRPGKATKYDVELILRCEKKKKRSAPVAEIAAVNIYATKASLNATPSSFAGAGAAATQLSAAKDDTHLAAAQDAQRAEHERWGLLGILKIIQMTHPDLQALALGTDLTNLGLNLNSAEYVSPGGPVSRTGVSFFFPARMSSHARCLRVSSGGLTNLYTSFSTPFTEDNQSVYIEPDYHLPACYNVQPPAHAHTKIGTFSDETLFYIFYSMPKDLMQETAAQEL</sequence>
<dbReference type="AlphaFoldDB" id="A0A8H8DFC1"/>